<dbReference type="InterPro" id="IPR032676">
    <property type="entry name" value="YkuD_2"/>
</dbReference>
<evidence type="ECO:0000313" key="2">
    <source>
        <dbReference type="EMBL" id="WCT79052.1"/>
    </source>
</evidence>
<evidence type="ECO:0000313" key="3">
    <source>
        <dbReference type="Proteomes" id="UP001218231"/>
    </source>
</evidence>
<gene>
    <name evidence="2" type="ORF">PQ457_14820</name>
</gene>
<evidence type="ECO:0000256" key="1">
    <source>
        <dbReference type="SAM" id="SignalP"/>
    </source>
</evidence>
<dbReference type="Proteomes" id="UP001218231">
    <property type="component" value="Chromosome"/>
</dbReference>
<proteinExistence type="predicted"/>
<dbReference type="PROSITE" id="PS51318">
    <property type="entry name" value="TAT"/>
    <property type="match status" value="1"/>
</dbReference>
<sequence length="203" mass="21727">MSRRALLGGLALGGVALATPLRVAAQASGLTEYERRVVGIAMRERDRVGAILARPDVVAIADFSKPSHDARLHFVDMVGGAVRSHLVAHGRGSDPAHVGWLKQFSNSIGSYATSRGAYLTAGQYEGKYGASMRLRGLDLDNSNAFDRAIVMHPAWYAAPDMVAKFGKLGRSEGCFAMAPEDFSLVLNHLGAGRLLYADRISEA</sequence>
<dbReference type="EMBL" id="CP117417">
    <property type="protein sequence ID" value="WCT79052.1"/>
    <property type="molecule type" value="Genomic_DNA"/>
</dbReference>
<dbReference type="Pfam" id="PF13645">
    <property type="entry name" value="YkuD_2"/>
    <property type="match status" value="1"/>
</dbReference>
<keyword evidence="1" id="KW-0732">Signal</keyword>
<feature type="signal peptide" evidence="1">
    <location>
        <begin position="1"/>
        <end position="18"/>
    </location>
</feature>
<dbReference type="PANTHER" id="PTHR38477:SF1">
    <property type="entry name" value="MUREIN L,D-TRANSPEPTIDASE CATALYTIC DOMAIN FAMILY PROTEIN"/>
    <property type="match status" value="1"/>
</dbReference>
<protein>
    <submittedName>
        <fullName evidence="2">Murein L,D-transpeptidase catalytic domain family protein</fullName>
    </submittedName>
</protein>
<reference evidence="2 3" key="1">
    <citation type="submission" date="2023-02" db="EMBL/GenBank/DDBJ databases">
        <title>Genome sequence of Novosphingobium humi KACC 19094.</title>
        <authorList>
            <person name="Kim S."/>
            <person name="Heo J."/>
            <person name="Kwon S.-W."/>
        </authorList>
    </citation>
    <scope>NUCLEOTIDE SEQUENCE [LARGE SCALE GENOMIC DNA]</scope>
    <source>
        <strain evidence="2 3">KACC 19094</strain>
    </source>
</reference>
<dbReference type="InterPro" id="IPR006311">
    <property type="entry name" value="TAT_signal"/>
</dbReference>
<keyword evidence="3" id="KW-1185">Reference proteome</keyword>
<organism evidence="2 3">
    <name type="scientific">Novosphingobium humi</name>
    <dbReference type="NCBI Taxonomy" id="2282397"/>
    <lineage>
        <taxon>Bacteria</taxon>
        <taxon>Pseudomonadati</taxon>
        <taxon>Pseudomonadota</taxon>
        <taxon>Alphaproteobacteria</taxon>
        <taxon>Sphingomonadales</taxon>
        <taxon>Sphingomonadaceae</taxon>
        <taxon>Novosphingobium</taxon>
    </lineage>
</organism>
<feature type="chain" id="PRO_5046211857" evidence="1">
    <location>
        <begin position="19"/>
        <end position="203"/>
    </location>
</feature>
<accession>A0ABY7U0J0</accession>
<dbReference type="PANTHER" id="PTHR38477">
    <property type="entry name" value="HYPOTHETICAL EXPORTED PROTEIN"/>
    <property type="match status" value="1"/>
</dbReference>
<name>A0ABY7U0J0_9SPHN</name>